<organism evidence="1 2">
    <name type="scientific">Duganella margarita</name>
    <dbReference type="NCBI Taxonomy" id="2692170"/>
    <lineage>
        <taxon>Bacteria</taxon>
        <taxon>Pseudomonadati</taxon>
        <taxon>Pseudomonadota</taxon>
        <taxon>Betaproteobacteria</taxon>
        <taxon>Burkholderiales</taxon>
        <taxon>Oxalobacteraceae</taxon>
        <taxon>Telluria group</taxon>
        <taxon>Duganella</taxon>
    </lineage>
</organism>
<dbReference type="Proteomes" id="UP000466332">
    <property type="component" value="Unassembled WGS sequence"/>
</dbReference>
<sequence length="145" mass="16784">MSNLYDEDVIAWAEQQSRLLRSRQWSQLDIDNIAEEIEDVGKSEKRELQSRMCVLMAHLLKWAYQPGRRGHSWDSTIREQRAAISRDIAKHPSHTALLSDAEWLATAFFRARMITFTETGHPALPDQLPWTLAQLLSPDFWPDAP</sequence>
<keyword evidence="2" id="KW-1185">Reference proteome</keyword>
<comment type="caution">
    <text evidence="1">The sequence shown here is derived from an EMBL/GenBank/DDBJ whole genome shotgun (WGS) entry which is preliminary data.</text>
</comment>
<dbReference type="InterPro" id="IPR002636">
    <property type="entry name" value="DUF29"/>
</dbReference>
<dbReference type="EMBL" id="WWCS01000003">
    <property type="protein sequence ID" value="MYN39113.1"/>
    <property type="molecule type" value="Genomic_DNA"/>
</dbReference>
<gene>
    <name evidence="1" type="ORF">GTP55_06985</name>
</gene>
<proteinExistence type="predicted"/>
<dbReference type="PANTHER" id="PTHR34235">
    <property type="entry name" value="SLR1203 PROTEIN-RELATED"/>
    <property type="match status" value="1"/>
</dbReference>
<name>A0ABW9WDW0_9BURK</name>
<evidence type="ECO:0000313" key="1">
    <source>
        <dbReference type="EMBL" id="MYN39113.1"/>
    </source>
</evidence>
<dbReference type="Gene3D" id="1.20.1220.20">
    <property type="entry name" value="Uncharcterised protein PF01724"/>
    <property type="match status" value="1"/>
</dbReference>
<dbReference type="RefSeq" id="WP_161044195.1">
    <property type="nucleotide sequence ID" value="NZ_WWCS01000003.1"/>
</dbReference>
<accession>A0ABW9WDW0</accession>
<dbReference type="Pfam" id="PF01724">
    <property type="entry name" value="DUF29"/>
    <property type="match status" value="1"/>
</dbReference>
<reference evidence="1 2" key="1">
    <citation type="submission" date="2019-12" db="EMBL/GenBank/DDBJ databases">
        <title>Novel species isolated from a subtropical stream in China.</title>
        <authorList>
            <person name="Lu H."/>
        </authorList>
    </citation>
    <scope>NUCLEOTIDE SEQUENCE [LARGE SCALE GENOMIC DNA]</scope>
    <source>
        <strain evidence="1 2">FT109W</strain>
    </source>
</reference>
<evidence type="ECO:0000313" key="2">
    <source>
        <dbReference type="Proteomes" id="UP000466332"/>
    </source>
</evidence>
<protein>
    <submittedName>
        <fullName evidence="1">DUF29 family protein</fullName>
    </submittedName>
</protein>